<protein>
    <submittedName>
        <fullName evidence="1">Uncharacterized protein</fullName>
    </submittedName>
</protein>
<comment type="caution">
    <text evidence="1">The sequence shown here is derived from an EMBL/GenBank/DDBJ whole genome shotgun (WGS) entry which is preliminary data.</text>
</comment>
<evidence type="ECO:0000313" key="1">
    <source>
        <dbReference type="EMBL" id="TNJ68190.1"/>
    </source>
</evidence>
<accession>A0A5C4TI94</accession>
<dbReference type="Pfam" id="PF24704">
    <property type="entry name" value="DUF7667"/>
    <property type="match status" value="1"/>
</dbReference>
<dbReference type="OrthoDB" id="2969567at2"/>
<reference evidence="1 2" key="1">
    <citation type="submission" date="2019-05" db="EMBL/GenBank/DDBJ databases">
        <title>We sequenced the genome of Paenibacillus hemerocallicola KCTC 33185 for further insight into its adaptation and study the phylogeny of Paenibacillus.</title>
        <authorList>
            <person name="Narsing Rao M.P."/>
        </authorList>
    </citation>
    <scope>NUCLEOTIDE SEQUENCE [LARGE SCALE GENOMIC DNA]</scope>
    <source>
        <strain evidence="1 2">KCTC 33185</strain>
    </source>
</reference>
<gene>
    <name evidence="1" type="ORF">FE784_00555</name>
</gene>
<sequence length="86" mass="10036">MIRVHPIHRRLMEIHVTANKLGGYDKLPDRDQQDLQHCMRANARLVEQLEDLCELSLQASYVGDAEWQHEICARIEALQEGRRSTE</sequence>
<organism evidence="1 2">
    <name type="scientific">Paenibacillus hemerocallicola</name>
    <dbReference type="NCBI Taxonomy" id="1172614"/>
    <lineage>
        <taxon>Bacteria</taxon>
        <taxon>Bacillati</taxon>
        <taxon>Bacillota</taxon>
        <taxon>Bacilli</taxon>
        <taxon>Bacillales</taxon>
        <taxon>Paenibacillaceae</taxon>
        <taxon>Paenibacillus</taxon>
    </lineage>
</organism>
<dbReference type="EMBL" id="VDCQ01000001">
    <property type="protein sequence ID" value="TNJ68190.1"/>
    <property type="molecule type" value="Genomic_DNA"/>
</dbReference>
<evidence type="ECO:0000313" key="2">
    <source>
        <dbReference type="Proteomes" id="UP000307943"/>
    </source>
</evidence>
<dbReference type="RefSeq" id="WP_139600167.1">
    <property type="nucleotide sequence ID" value="NZ_VDCQ01000001.1"/>
</dbReference>
<dbReference type="InterPro" id="IPR056084">
    <property type="entry name" value="DUF7667"/>
</dbReference>
<name>A0A5C4TI94_9BACL</name>
<dbReference type="Proteomes" id="UP000307943">
    <property type="component" value="Unassembled WGS sequence"/>
</dbReference>
<proteinExistence type="predicted"/>
<keyword evidence="2" id="KW-1185">Reference proteome</keyword>
<dbReference type="AlphaFoldDB" id="A0A5C4TI94"/>